<evidence type="ECO:0000256" key="2">
    <source>
        <dbReference type="ARBA" id="ARBA00002803"/>
    </source>
</evidence>
<name>A0A069R9M3_PEPLI</name>
<dbReference type="InterPro" id="IPR026017">
    <property type="entry name" value="Lumazine-bd_dom"/>
</dbReference>
<comment type="pathway">
    <text evidence="3">Cofactor biosynthesis; riboflavin biosynthesis; riboflavin from 2-hydroxy-3-oxobutyl phosphate and 5-amino-6-(D-ribitylamino)uracil: step 2/2.</text>
</comment>
<comment type="subunit">
    <text evidence="4">Homotrimer.</text>
</comment>
<evidence type="ECO:0000256" key="6">
    <source>
        <dbReference type="ARBA" id="ARBA00013950"/>
    </source>
</evidence>
<gene>
    <name evidence="13" type="primary">ribE</name>
    <name evidence="13" type="ORF">CLIT_23c00360</name>
</gene>
<dbReference type="InterPro" id="IPR001783">
    <property type="entry name" value="Lumazine-bd"/>
</dbReference>
<dbReference type="AlphaFoldDB" id="A0A069R9M3"/>
<keyword evidence="9" id="KW-0677">Repeat</keyword>
<evidence type="ECO:0000313" key="13">
    <source>
        <dbReference type="EMBL" id="KDR93764.1"/>
    </source>
</evidence>
<dbReference type="InterPro" id="IPR023366">
    <property type="entry name" value="ATP_synth_asu-like_sf"/>
</dbReference>
<keyword evidence="14" id="KW-1185">Reference proteome</keyword>
<dbReference type="PANTHER" id="PTHR21098:SF12">
    <property type="entry name" value="RIBOFLAVIN SYNTHASE"/>
    <property type="match status" value="1"/>
</dbReference>
<evidence type="ECO:0000259" key="12">
    <source>
        <dbReference type="PROSITE" id="PS51177"/>
    </source>
</evidence>
<comment type="function">
    <text evidence="2">Catalyzes the dismutation of two molecules of 6,7-dimethyl-8-ribityllumazine, resulting in the formation of riboflavin and 5-amino-6-(D-ribitylamino)uracil.</text>
</comment>
<evidence type="ECO:0000256" key="3">
    <source>
        <dbReference type="ARBA" id="ARBA00004887"/>
    </source>
</evidence>
<organism evidence="13 14">
    <name type="scientific">Peptoclostridium litorale DSM 5388</name>
    <dbReference type="NCBI Taxonomy" id="1121324"/>
    <lineage>
        <taxon>Bacteria</taxon>
        <taxon>Bacillati</taxon>
        <taxon>Bacillota</taxon>
        <taxon>Clostridia</taxon>
        <taxon>Peptostreptococcales</taxon>
        <taxon>Peptoclostridiaceae</taxon>
        <taxon>Peptoclostridium</taxon>
    </lineage>
</organism>
<evidence type="ECO:0000256" key="5">
    <source>
        <dbReference type="ARBA" id="ARBA00012827"/>
    </source>
</evidence>
<evidence type="ECO:0000256" key="9">
    <source>
        <dbReference type="ARBA" id="ARBA00022737"/>
    </source>
</evidence>
<evidence type="ECO:0000256" key="10">
    <source>
        <dbReference type="NCBIfam" id="TIGR00187"/>
    </source>
</evidence>
<dbReference type="OrthoDB" id="9788537at2"/>
<dbReference type="NCBIfam" id="TIGR00187">
    <property type="entry name" value="ribE"/>
    <property type="match status" value="1"/>
</dbReference>
<dbReference type="SUPFAM" id="SSF63380">
    <property type="entry name" value="Riboflavin synthase domain-like"/>
    <property type="match status" value="2"/>
</dbReference>
<dbReference type="STRING" id="1121324.CLIT_23c00360"/>
<dbReference type="InterPro" id="IPR017938">
    <property type="entry name" value="Riboflavin_synthase-like_b-brl"/>
</dbReference>
<feature type="repeat" description="Lumazine-binding" evidence="11">
    <location>
        <begin position="1"/>
        <end position="96"/>
    </location>
</feature>
<dbReference type="RefSeq" id="WP_038267541.1">
    <property type="nucleotide sequence ID" value="NZ_FSRH01000004.1"/>
</dbReference>
<accession>A0A069R9M3</accession>
<evidence type="ECO:0000256" key="11">
    <source>
        <dbReference type="PROSITE-ProRule" id="PRU00524"/>
    </source>
</evidence>
<feature type="domain" description="Lumazine-binding" evidence="12">
    <location>
        <begin position="1"/>
        <end position="96"/>
    </location>
</feature>
<dbReference type="PROSITE" id="PS51177">
    <property type="entry name" value="LUMAZINE_BIND"/>
    <property type="match status" value="2"/>
</dbReference>
<dbReference type="Pfam" id="PF00677">
    <property type="entry name" value="Lum_binding"/>
    <property type="match status" value="2"/>
</dbReference>
<sequence length="218" mass="23694">MFTGIVEEMGRVKQIAKRDKGVRIVIEAKKVIEDVQLGDSIAVNGVCLTVTEFGSDFFCADVMSESLGRSNLKSLTSGSRVNLERAMAMGKRFGGHIVSGHIDAVGTIEGIRKEGISRIYRIKAPAEVMKYTVMKGSVAIDGISLTVSAVHDGAFEVSIIPHTTENTTLSIRSEDDMVNLEADIIGKHVENLMGFSKREQEKKKSSLSTSFLGEHGFL</sequence>
<dbReference type="eggNOG" id="COG0307">
    <property type="taxonomic scope" value="Bacteria"/>
</dbReference>
<dbReference type="CDD" id="cd00402">
    <property type="entry name" value="Riboflavin_synthase_like"/>
    <property type="match status" value="1"/>
</dbReference>
<evidence type="ECO:0000256" key="4">
    <source>
        <dbReference type="ARBA" id="ARBA00011233"/>
    </source>
</evidence>
<dbReference type="GO" id="GO:0009231">
    <property type="term" value="P:riboflavin biosynthetic process"/>
    <property type="evidence" value="ECO:0007669"/>
    <property type="project" value="UniProtKB-KW"/>
</dbReference>
<feature type="repeat" description="Lumazine-binding" evidence="11">
    <location>
        <begin position="97"/>
        <end position="193"/>
    </location>
</feature>
<dbReference type="Gene3D" id="2.40.30.20">
    <property type="match status" value="2"/>
</dbReference>
<dbReference type="GO" id="GO:0004746">
    <property type="term" value="F:riboflavin synthase activity"/>
    <property type="evidence" value="ECO:0007669"/>
    <property type="project" value="UniProtKB-UniRule"/>
</dbReference>
<evidence type="ECO:0000256" key="8">
    <source>
        <dbReference type="ARBA" id="ARBA00022679"/>
    </source>
</evidence>
<reference evidence="13 14" key="1">
    <citation type="submission" date="2014-03" db="EMBL/GenBank/DDBJ databases">
        <title>Genome sequence of Clostridium litorale W6, DSM 5388.</title>
        <authorList>
            <person name="Poehlein A."/>
            <person name="Jagirdar A."/>
            <person name="Khonsari B."/>
            <person name="Chibani C.M."/>
            <person name="Gutierrez Gutierrez D.A."/>
            <person name="Davydova E."/>
            <person name="Alghaithi H.S."/>
            <person name="Nair K.P."/>
            <person name="Dhamotharan K."/>
            <person name="Chandran L."/>
            <person name="G W."/>
            <person name="Daniel R."/>
        </authorList>
    </citation>
    <scope>NUCLEOTIDE SEQUENCE [LARGE SCALE GENOMIC DNA]</scope>
    <source>
        <strain evidence="13 14">W6</strain>
    </source>
</reference>
<dbReference type="FunFam" id="2.40.30.20:FF:000003">
    <property type="entry name" value="Riboflavin synthase, alpha subunit"/>
    <property type="match status" value="1"/>
</dbReference>
<protein>
    <recommendedName>
        <fullName evidence="6 10">Riboflavin synthase</fullName>
        <ecNumber evidence="5 10">2.5.1.9</ecNumber>
    </recommendedName>
</protein>
<dbReference type="PIRSF" id="PIRSF000498">
    <property type="entry name" value="Riboflavin_syn_A"/>
    <property type="match status" value="1"/>
</dbReference>
<dbReference type="NCBIfam" id="NF006767">
    <property type="entry name" value="PRK09289.1"/>
    <property type="match status" value="1"/>
</dbReference>
<dbReference type="Proteomes" id="UP000027946">
    <property type="component" value="Unassembled WGS sequence"/>
</dbReference>
<comment type="caution">
    <text evidence="13">The sequence shown here is derived from an EMBL/GenBank/DDBJ whole genome shotgun (WGS) entry which is preliminary data.</text>
</comment>
<dbReference type="FunFam" id="2.40.30.20:FF:000004">
    <property type="entry name" value="Riboflavin synthase, alpha subunit"/>
    <property type="match status" value="1"/>
</dbReference>
<keyword evidence="7" id="KW-0686">Riboflavin biosynthesis</keyword>
<comment type="catalytic activity">
    <reaction evidence="1">
        <text>2 6,7-dimethyl-8-(1-D-ribityl)lumazine + H(+) = 5-amino-6-(D-ribitylamino)uracil + riboflavin</text>
        <dbReference type="Rhea" id="RHEA:20772"/>
        <dbReference type="ChEBI" id="CHEBI:15378"/>
        <dbReference type="ChEBI" id="CHEBI:15934"/>
        <dbReference type="ChEBI" id="CHEBI:57986"/>
        <dbReference type="ChEBI" id="CHEBI:58201"/>
        <dbReference type="EC" id="2.5.1.9"/>
    </reaction>
</comment>
<evidence type="ECO:0000313" key="14">
    <source>
        <dbReference type="Proteomes" id="UP000027946"/>
    </source>
</evidence>
<keyword evidence="8 13" id="KW-0808">Transferase</keyword>
<dbReference type="NCBIfam" id="NF009566">
    <property type="entry name" value="PRK13020.1"/>
    <property type="match status" value="1"/>
</dbReference>
<feature type="domain" description="Lumazine-binding" evidence="12">
    <location>
        <begin position="97"/>
        <end position="193"/>
    </location>
</feature>
<proteinExistence type="predicted"/>
<dbReference type="EC" id="2.5.1.9" evidence="5 10"/>
<dbReference type="EMBL" id="JJMM01000026">
    <property type="protein sequence ID" value="KDR93764.1"/>
    <property type="molecule type" value="Genomic_DNA"/>
</dbReference>
<dbReference type="PANTHER" id="PTHR21098">
    <property type="entry name" value="RIBOFLAVIN SYNTHASE ALPHA CHAIN"/>
    <property type="match status" value="1"/>
</dbReference>
<evidence type="ECO:0000256" key="1">
    <source>
        <dbReference type="ARBA" id="ARBA00000968"/>
    </source>
</evidence>
<evidence type="ECO:0000256" key="7">
    <source>
        <dbReference type="ARBA" id="ARBA00022619"/>
    </source>
</evidence>